<reference evidence="1 2" key="1">
    <citation type="submission" date="2022-10" db="EMBL/GenBank/DDBJ databases">
        <title>Pararhodobacter sp. nov., isolated from marine algae.</title>
        <authorList>
            <person name="Choi B.J."/>
            <person name="Kim J.M."/>
            <person name="Lee J.K."/>
            <person name="Choi D.G."/>
            <person name="Jeon C.O."/>
        </authorList>
    </citation>
    <scope>NUCLEOTIDE SEQUENCE [LARGE SCALE GENOMIC DNA]</scope>
    <source>
        <strain evidence="1 2">ZQ420</strain>
    </source>
</reference>
<accession>A0ABT3GW27</accession>
<dbReference type="Proteomes" id="UP001208938">
    <property type="component" value="Unassembled WGS sequence"/>
</dbReference>
<protein>
    <submittedName>
        <fullName evidence="1">Uncharacterized protein</fullName>
    </submittedName>
</protein>
<name>A0ABT3GW27_9RHOB</name>
<proteinExistence type="predicted"/>
<keyword evidence="2" id="KW-1185">Reference proteome</keyword>
<evidence type="ECO:0000313" key="1">
    <source>
        <dbReference type="EMBL" id="MCW1931732.1"/>
    </source>
</evidence>
<dbReference type="EMBL" id="JAPDFL010000001">
    <property type="protein sequence ID" value="MCW1931732.1"/>
    <property type="molecule type" value="Genomic_DNA"/>
</dbReference>
<comment type="caution">
    <text evidence="1">The sequence shown here is derived from an EMBL/GenBank/DDBJ whole genome shotgun (WGS) entry which is preliminary data.</text>
</comment>
<organism evidence="1 2">
    <name type="scientific">Pararhodobacter zhoushanensis</name>
    <dbReference type="NCBI Taxonomy" id="2479545"/>
    <lineage>
        <taxon>Bacteria</taxon>
        <taxon>Pseudomonadati</taxon>
        <taxon>Pseudomonadota</taxon>
        <taxon>Alphaproteobacteria</taxon>
        <taxon>Rhodobacterales</taxon>
        <taxon>Paracoccaceae</taxon>
        <taxon>Pararhodobacter</taxon>
    </lineage>
</organism>
<dbReference type="RefSeq" id="WP_264504823.1">
    <property type="nucleotide sequence ID" value="NZ_JAPDFL010000001.1"/>
</dbReference>
<evidence type="ECO:0000313" key="2">
    <source>
        <dbReference type="Proteomes" id="UP001208938"/>
    </source>
</evidence>
<sequence>MRHATFHQSVPLPLPFGRLDFFSLIEPERETETEYFFRHRLYLKSACAEGGKVLIKQSPEYAVPKFVPGTQTTNPAAD</sequence>
<gene>
    <name evidence="1" type="ORF">OKW52_05510</name>
</gene>